<dbReference type="InterPro" id="IPR003660">
    <property type="entry name" value="HAMP_dom"/>
</dbReference>
<dbReference type="GO" id="GO:0016020">
    <property type="term" value="C:membrane"/>
    <property type="evidence" value="ECO:0007669"/>
    <property type="project" value="InterPro"/>
</dbReference>
<comment type="similarity">
    <text evidence="2">Belongs to the methyl-accepting chemotaxis (MCP) protein family.</text>
</comment>
<dbReference type="RefSeq" id="WP_070372588.1">
    <property type="nucleotide sequence ID" value="NZ_LKEU01000044.1"/>
</dbReference>
<dbReference type="Gene3D" id="1.20.120.1530">
    <property type="match status" value="1"/>
</dbReference>
<dbReference type="SMART" id="SM00283">
    <property type="entry name" value="MA"/>
    <property type="match status" value="1"/>
</dbReference>
<dbReference type="AlphaFoldDB" id="A0A1F2PEQ3"/>
<dbReference type="PANTHER" id="PTHR43531:SF11">
    <property type="entry name" value="METHYL-ACCEPTING CHEMOTAXIS PROTEIN 3"/>
    <property type="match status" value="1"/>
</dbReference>
<keyword evidence="4" id="KW-1133">Transmembrane helix</keyword>
<dbReference type="InterPro" id="IPR051310">
    <property type="entry name" value="MCP_chemotaxis"/>
</dbReference>
<dbReference type="Pfam" id="PF18947">
    <property type="entry name" value="HAMP_2"/>
    <property type="match status" value="1"/>
</dbReference>
<gene>
    <name evidence="6" type="primary">tap_25</name>
    <name evidence="6" type="ORF">ACWI_33400</name>
</gene>
<sequence length="777" mass="85126">MKFKRRLLKKIIIDQCAPLFLITLMLLVLLLGIFNPSNKINETINSLMAVIFLIFSISAISVYCLSMKKWYTKIVNMADMLGRINISEQSRVGNVLASEGGNPLDELILRIKMVEHQIEFHYKMVHSISEGDFSPKSELLSANIPFDLALLRINECLSVLEATTEENVLLTQCDKGDRKIPGVMELSGGFQRVFINQQQALKKATEQKDFLGAILDAIPYALMVTDDNYKYKYINKGMADYLISKGVIETREMAVGMDCSLSGSSMCGNENCARKMLIERSINTVNFDARGKYYKQDIAYLLDKNGKPTTDILEMTLDQTAVMSVNAYNQTEIKRLVGNLGNLARGELNFDLNLGEPNEFTQEVYQQYESIREMMRQVGASVGGLIDNTTWMIEEIMKGNLSACADEIGFEGAWKTLIIGLNAILKRIKAPLDEVITVMTAVSGGNLNVMVKGDYQGDFDKLKQSVNQTNTYLNWITKRIKDITGEISNGNLALDTIDSFDGDFSEISTALNDIIETLNELLSEINHAAEQVLSGASQVASGSQSLAQGSTEQASAIEELTAAISEIANRTKTNADSANQAQVLSKNVKLGAEAGNGQMATMQHAMEKINQSSIDISKIIKVIDDIAFQTNILALNAAVEAARAGQHGKGFAVVAEEVRTLAARSSDAAKETTFLIEGTINKVKNGTEIANQTAISLHEMVDGIGKISEINGRIASASTQQAVEIAQINQGIEQVSQVVHQNSATAEESAAASEELSGQAEMLKNKLYRFKLKNGKC</sequence>
<comment type="caution">
    <text evidence="6">The sequence shown here is derived from an EMBL/GenBank/DDBJ whole genome shotgun (WGS) entry which is preliminary data.</text>
</comment>
<evidence type="ECO:0000256" key="3">
    <source>
        <dbReference type="PROSITE-ProRule" id="PRU00284"/>
    </source>
</evidence>
<dbReference type="PROSITE" id="PS50111">
    <property type="entry name" value="CHEMOTAXIS_TRANSDUC_2"/>
    <property type="match status" value="1"/>
</dbReference>
<dbReference type="InterPro" id="IPR004089">
    <property type="entry name" value="MCPsignal_dom"/>
</dbReference>
<evidence type="ECO:0000256" key="4">
    <source>
        <dbReference type="SAM" id="Phobius"/>
    </source>
</evidence>
<evidence type="ECO:0000259" key="5">
    <source>
        <dbReference type="PROSITE" id="PS50111"/>
    </source>
</evidence>
<dbReference type="InterPro" id="IPR004090">
    <property type="entry name" value="Chemotax_Me-accpt_rcpt"/>
</dbReference>
<evidence type="ECO:0000256" key="1">
    <source>
        <dbReference type="ARBA" id="ARBA00022500"/>
    </source>
</evidence>
<feature type="transmembrane region" description="Helical" evidence="4">
    <location>
        <begin position="46"/>
        <end position="65"/>
    </location>
</feature>
<evidence type="ECO:0000313" key="7">
    <source>
        <dbReference type="Proteomes" id="UP000176244"/>
    </source>
</evidence>
<proteinExistence type="inferred from homology"/>
<dbReference type="GO" id="GO:0004888">
    <property type="term" value="F:transmembrane signaling receptor activity"/>
    <property type="evidence" value="ECO:0007669"/>
    <property type="project" value="InterPro"/>
</dbReference>
<keyword evidence="1" id="KW-0145">Chemotaxis</keyword>
<dbReference type="Pfam" id="PF00015">
    <property type="entry name" value="MCPsignal"/>
    <property type="match status" value="1"/>
</dbReference>
<feature type="domain" description="Methyl-accepting transducer" evidence="5">
    <location>
        <begin position="528"/>
        <end position="757"/>
    </location>
</feature>
<keyword evidence="4" id="KW-0812">Transmembrane</keyword>
<dbReference type="GO" id="GO:0007165">
    <property type="term" value="P:signal transduction"/>
    <property type="evidence" value="ECO:0007669"/>
    <property type="project" value="UniProtKB-KW"/>
</dbReference>
<reference evidence="6 7" key="1">
    <citation type="submission" date="2015-09" db="EMBL/GenBank/DDBJ databases">
        <title>Genome sequence of Acetobacterium wieringae DSM 1911.</title>
        <authorList>
            <person name="Poehlein A."/>
            <person name="Bengelsdorf F.R."/>
            <person name="Schiel-Bengelsdorf B."/>
            <person name="Duerre P."/>
            <person name="Daniel R."/>
        </authorList>
    </citation>
    <scope>NUCLEOTIDE SEQUENCE [LARGE SCALE GENOMIC DNA]</scope>
    <source>
        <strain evidence="6 7">DSM 1911</strain>
    </source>
</reference>
<dbReference type="PRINTS" id="PR00260">
    <property type="entry name" value="CHEMTRNSDUCR"/>
</dbReference>
<dbReference type="PANTHER" id="PTHR43531">
    <property type="entry name" value="PROTEIN ICFG"/>
    <property type="match status" value="1"/>
</dbReference>
<name>A0A1F2PEQ3_9FIRM</name>
<dbReference type="GO" id="GO:0006935">
    <property type="term" value="P:chemotaxis"/>
    <property type="evidence" value="ECO:0007669"/>
    <property type="project" value="UniProtKB-KW"/>
</dbReference>
<dbReference type="EMBL" id="LKEU01000044">
    <property type="protein sequence ID" value="OFV69146.1"/>
    <property type="molecule type" value="Genomic_DNA"/>
</dbReference>
<dbReference type="Proteomes" id="UP000176244">
    <property type="component" value="Unassembled WGS sequence"/>
</dbReference>
<dbReference type="SUPFAM" id="SSF58104">
    <property type="entry name" value="Methyl-accepting chemotaxis protein (MCP) signaling domain"/>
    <property type="match status" value="1"/>
</dbReference>
<dbReference type="FunFam" id="1.10.287.950:FF:000001">
    <property type="entry name" value="Methyl-accepting chemotaxis sensory transducer"/>
    <property type="match status" value="1"/>
</dbReference>
<feature type="transmembrane region" description="Helical" evidence="4">
    <location>
        <begin position="12"/>
        <end position="34"/>
    </location>
</feature>
<dbReference type="OrthoDB" id="9765776at2"/>
<protein>
    <submittedName>
        <fullName evidence="6">Methyl-accepting chemotaxis protein IV</fullName>
    </submittedName>
</protein>
<dbReference type="Gene3D" id="1.10.287.950">
    <property type="entry name" value="Methyl-accepting chemotaxis protein"/>
    <property type="match status" value="1"/>
</dbReference>
<evidence type="ECO:0000256" key="2">
    <source>
        <dbReference type="ARBA" id="ARBA00029447"/>
    </source>
</evidence>
<keyword evidence="3" id="KW-0807">Transducer</keyword>
<organism evidence="6 7">
    <name type="scientific">Acetobacterium wieringae</name>
    <dbReference type="NCBI Taxonomy" id="52694"/>
    <lineage>
        <taxon>Bacteria</taxon>
        <taxon>Bacillati</taxon>
        <taxon>Bacillota</taxon>
        <taxon>Clostridia</taxon>
        <taxon>Eubacteriales</taxon>
        <taxon>Eubacteriaceae</taxon>
        <taxon>Acetobacterium</taxon>
    </lineage>
</organism>
<dbReference type="STRING" id="52694.ACWI_33400"/>
<accession>A0A1F2PEQ3</accession>
<evidence type="ECO:0000313" key="6">
    <source>
        <dbReference type="EMBL" id="OFV69146.1"/>
    </source>
</evidence>
<keyword evidence="4" id="KW-0472">Membrane</keyword>
<dbReference type="CDD" id="cd11386">
    <property type="entry name" value="MCP_signal"/>
    <property type="match status" value="1"/>
</dbReference>